<feature type="region of interest" description="Disordered" evidence="4">
    <location>
        <begin position="247"/>
        <end position="326"/>
    </location>
</feature>
<dbReference type="EMBL" id="CDMY01000255">
    <property type="protein sequence ID" value="CEL97728.1"/>
    <property type="molecule type" value="Genomic_DNA"/>
</dbReference>
<evidence type="ECO:0000313" key="6">
    <source>
        <dbReference type="EMBL" id="CEL97728.1"/>
    </source>
</evidence>
<dbReference type="PROSITE" id="PS50222">
    <property type="entry name" value="EF_HAND_2"/>
    <property type="match status" value="2"/>
</dbReference>
<evidence type="ECO:0000256" key="1">
    <source>
        <dbReference type="ARBA" id="ARBA00008294"/>
    </source>
</evidence>
<dbReference type="PANTHER" id="PTHR46422:SF7">
    <property type="entry name" value="SERINE_THREONINE-PROTEIN PHOSPHATASE BSL2-RELATED"/>
    <property type="match status" value="1"/>
</dbReference>
<keyword evidence="2" id="KW-0106">Calcium</keyword>
<proteinExistence type="inferred from homology"/>
<dbReference type="InterPro" id="IPR029052">
    <property type="entry name" value="Metallo-depent_PP-like"/>
</dbReference>
<feature type="domain" description="EF-hand" evidence="5">
    <location>
        <begin position="105"/>
        <end position="140"/>
    </location>
</feature>
<dbReference type="PANTHER" id="PTHR46422">
    <property type="entry name" value="SERINE/THREONINE-PROTEIN PHOSPHATASE BSL3"/>
    <property type="match status" value="1"/>
</dbReference>
<dbReference type="SUPFAM" id="SSF47473">
    <property type="entry name" value="EF-hand"/>
    <property type="match status" value="1"/>
</dbReference>
<comment type="catalytic activity">
    <reaction evidence="3">
        <text>O-phospho-L-threonyl-[protein] + H2O = L-threonyl-[protein] + phosphate</text>
        <dbReference type="Rhea" id="RHEA:47004"/>
        <dbReference type="Rhea" id="RHEA-COMP:11060"/>
        <dbReference type="Rhea" id="RHEA-COMP:11605"/>
        <dbReference type="ChEBI" id="CHEBI:15377"/>
        <dbReference type="ChEBI" id="CHEBI:30013"/>
        <dbReference type="ChEBI" id="CHEBI:43474"/>
        <dbReference type="ChEBI" id="CHEBI:61977"/>
        <dbReference type="EC" id="3.1.3.16"/>
    </reaction>
</comment>
<dbReference type="SUPFAM" id="SSF56300">
    <property type="entry name" value="Metallo-dependent phosphatases"/>
    <property type="match status" value="1"/>
</dbReference>
<dbReference type="Pfam" id="PF00149">
    <property type="entry name" value="Metallophos"/>
    <property type="match status" value="1"/>
</dbReference>
<dbReference type="OMA" id="LMWSDPI"/>
<feature type="region of interest" description="Disordered" evidence="4">
    <location>
        <begin position="671"/>
        <end position="696"/>
    </location>
</feature>
<dbReference type="PROSITE" id="PS00018">
    <property type="entry name" value="EF_HAND_1"/>
    <property type="match status" value="1"/>
</dbReference>
<name>A0A0G4ELM3_VITBC</name>
<dbReference type="Pfam" id="PF13202">
    <property type="entry name" value="EF-hand_5"/>
    <property type="match status" value="2"/>
</dbReference>
<feature type="compositionally biased region" description="Pro residues" evidence="4">
    <location>
        <begin position="679"/>
        <end position="690"/>
    </location>
</feature>
<gene>
    <name evidence="6" type="ORF">Vbra_12313</name>
</gene>
<dbReference type="CDD" id="cd00051">
    <property type="entry name" value="EFh"/>
    <property type="match status" value="1"/>
</dbReference>
<protein>
    <recommendedName>
        <fullName evidence="3">Serine/threonine-protein phosphatase</fullName>
        <ecNumber evidence="3">3.1.3.16</ecNumber>
    </recommendedName>
</protein>
<accession>A0A0G4ELM3</accession>
<dbReference type="PROSITE" id="PS00125">
    <property type="entry name" value="SER_THR_PHOSPHATASE"/>
    <property type="match status" value="1"/>
</dbReference>
<dbReference type="STRING" id="1169540.A0A0G4ELM3"/>
<evidence type="ECO:0000256" key="4">
    <source>
        <dbReference type="SAM" id="MobiDB-lite"/>
    </source>
</evidence>
<dbReference type="GO" id="GO:0005509">
    <property type="term" value="F:calcium ion binding"/>
    <property type="evidence" value="ECO:0007669"/>
    <property type="project" value="InterPro"/>
</dbReference>
<dbReference type="SMART" id="SM00054">
    <property type="entry name" value="EFh"/>
    <property type="match status" value="2"/>
</dbReference>
<evidence type="ECO:0000313" key="7">
    <source>
        <dbReference type="Proteomes" id="UP000041254"/>
    </source>
</evidence>
<evidence type="ECO:0000259" key="5">
    <source>
        <dbReference type="PROSITE" id="PS50222"/>
    </source>
</evidence>
<dbReference type="Proteomes" id="UP000041254">
    <property type="component" value="Unassembled WGS sequence"/>
</dbReference>
<organism evidence="6 7">
    <name type="scientific">Vitrella brassicaformis (strain CCMP3155)</name>
    <dbReference type="NCBI Taxonomy" id="1169540"/>
    <lineage>
        <taxon>Eukaryota</taxon>
        <taxon>Sar</taxon>
        <taxon>Alveolata</taxon>
        <taxon>Colpodellida</taxon>
        <taxon>Vitrellaceae</taxon>
        <taxon>Vitrella</taxon>
    </lineage>
</organism>
<dbReference type="GO" id="GO:0004722">
    <property type="term" value="F:protein serine/threonine phosphatase activity"/>
    <property type="evidence" value="ECO:0007669"/>
    <property type="project" value="UniProtKB-EC"/>
</dbReference>
<dbReference type="InterPro" id="IPR011992">
    <property type="entry name" value="EF-hand-dom_pair"/>
</dbReference>
<dbReference type="Gene3D" id="1.10.238.10">
    <property type="entry name" value="EF-hand"/>
    <property type="match status" value="1"/>
</dbReference>
<dbReference type="InParanoid" id="A0A0G4ELM3"/>
<dbReference type="AlphaFoldDB" id="A0A0G4ELM3"/>
<dbReference type="InterPro" id="IPR006186">
    <property type="entry name" value="Ser/Thr-sp_prot-phosphatase"/>
</dbReference>
<keyword evidence="3" id="KW-0378">Hydrolase</keyword>
<dbReference type="InterPro" id="IPR018247">
    <property type="entry name" value="EF_Hand_1_Ca_BS"/>
</dbReference>
<dbReference type="EC" id="3.1.3.16" evidence="3"/>
<dbReference type="VEuPathDB" id="CryptoDB:Vbra_12313"/>
<dbReference type="PRINTS" id="PR00114">
    <property type="entry name" value="STPHPHTASE"/>
</dbReference>
<feature type="domain" description="EF-hand" evidence="5">
    <location>
        <begin position="150"/>
        <end position="185"/>
    </location>
</feature>
<evidence type="ECO:0000256" key="3">
    <source>
        <dbReference type="RuleBase" id="RU004273"/>
    </source>
</evidence>
<dbReference type="OrthoDB" id="6513042at2759"/>
<dbReference type="InterPro" id="IPR004843">
    <property type="entry name" value="Calcineurin-like_PHP"/>
</dbReference>
<dbReference type="SMART" id="SM00156">
    <property type="entry name" value="PP2Ac"/>
    <property type="match status" value="1"/>
</dbReference>
<comment type="similarity">
    <text evidence="1 3">Belongs to the PPP phosphatase family.</text>
</comment>
<dbReference type="Gene3D" id="3.60.21.10">
    <property type="match status" value="1"/>
</dbReference>
<dbReference type="InterPro" id="IPR002048">
    <property type="entry name" value="EF_hand_dom"/>
</dbReference>
<sequence>MASLKSPSSVGTDGIGGAPQVTVQRNWLQPGTFNQQEWGNWKSHTLLLRQSVERLNWEENREWCLCAWRAKSGRSGDAQMTCAEFEDLIADYPQCMSGSKSVHPGEPGGAARAFAFIDRNKDGQISEVDFLAGCIAMSPHTAQRDLSEPYSQLRLQLLFQNYDANLDGRLDKDELAALITDLYAVKGSHDTQKASACAATLHSHHGGDLTYSDFYRMVEQRNINGTPMLFRFAKDFAQAVCEKMGGVATAPPHPHPQSHPQPAETKTQPNEGVHHPSSPRCVAGTMPSDGGCGGGGMGRESVRLRGSPQQQEQQQQRGASHPYGEVDGNYDAIHDETNLPLRVVRTLMAASADGATSLDASAPFILCTSDEVKMLCDMVVPHLIHENTLVELSLPVRVYGDIHGNLPDLLTFFNTYAWPDRRRGDILTTNYLFLGDYVDRGAFSLEVVLLLFALKIQYPESVYLLRGNHEDRILNKSYGFGSECVRKLGASGDGLWELINDVFEFLPLAALVDGQIFAIHGGIGDSIGSVDDLRDLRKPINIPIPSNLHPASLEQRRILDALWSDPTDSEEHFGTIASQRGNNTCRFGPDRVMDFCERNQLKMVIRAHECVKYGYEWFARNRLLTVFSASNYCNAFANDAAAVVLRRDASTGRISTLFQVLWGGAVDTSNGWLGNQARPPTPMRGRPGPPQTEEDHHHAHAYETMNGA</sequence>
<keyword evidence="7" id="KW-1185">Reference proteome</keyword>
<evidence type="ECO:0000256" key="2">
    <source>
        <dbReference type="ARBA" id="ARBA00022837"/>
    </source>
</evidence>
<reference evidence="6 7" key="1">
    <citation type="submission" date="2014-11" db="EMBL/GenBank/DDBJ databases">
        <authorList>
            <person name="Zhu J."/>
            <person name="Qi W."/>
            <person name="Song R."/>
        </authorList>
    </citation>
    <scope>NUCLEOTIDE SEQUENCE [LARGE SCALE GENOMIC DNA]</scope>
</reference>